<evidence type="ECO:0000313" key="2">
    <source>
        <dbReference type="EMBL" id="KAF9581313.1"/>
    </source>
</evidence>
<gene>
    <name evidence="2" type="ORF">BGW38_001715</name>
</gene>
<sequence>MSDKMNSHVAWANDTKGRDGQRREHVSFASFEKTFKIKDKNEAMIYYDDLLKSEHIRKARRESLLDYHAYFVDSCLDSFWTAWEQKVLLAQTRTKMGRHFTIVAKETAIIAQDASLHETAESSAVLQSRAIMKPTVLSTTSVTMSSTGEEISTPIKVLSKDVDDFESGADTPKIATSTDISKSCRSSLEPTIAAPPRV</sequence>
<reference evidence="2" key="1">
    <citation type="journal article" date="2020" name="Fungal Divers.">
        <title>Resolving the Mortierellaceae phylogeny through synthesis of multi-gene phylogenetics and phylogenomics.</title>
        <authorList>
            <person name="Vandepol N."/>
            <person name="Liber J."/>
            <person name="Desiro A."/>
            <person name="Na H."/>
            <person name="Kennedy M."/>
            <person name="Barry K."/>
            <person name="Grigoriev I.V."/>
            <person name="Miller A.N."/>
            <person name="O'Donnell K."/>
            <person name="Stajich J.E."/>
            <person name="Bonito G."/>
        </authorList>
    </citation>
    <scope>NUCLEOTIDE SEQUENCE</scope>
    <source>
        <strain evidence="2">KOD1015</strain>
    </source>
</reference>
<accession>A0A9P6FT14</accession>
<dbReference type="AlphaFoldDB" id="A0A9P6FT14"/>
<evidence type="ECO:0000256" key="1">
    <source>
        <dbReference type="SAM" id="MobiDB-lite"/>
    </source>
</evidence>
<name>A0A9P6FT14_9FUNG</name>
<organism evidence="2 3">
    <name type="scientific">Lunasporangiospora selenospora</name>
    <dbReference type="NCBI Taxonomy" id="979761"/>
    <lineage>
        <taxon>Eukaryota</taxon>
        <taxon>Fungi</taxon>
        <taxon>Fungi incertae sedis</taxon>
        <taxon>Mucoromycota</taxon>
        <taxon>Mortierellomycotina</taxon>
        <taxon>Mortierellomycetes</taxon>
        <taxon>Mortierellales</taxon>
        <taxon>Mortierellaceae</taxon>
        <taxon>Lunasporangiospora</taxon>
    </lineage>
</organism>
<feature type="compositionally biased region" description="Polar residues" evidence="1">
    <location>
        <begin position="174"/>
        <end position="189"/>
    </location>
</feature>
<proteinExistence type="predicted"/>
<feature type="region of interest" description="Disordered" evidence="1">
    <location>
        <begin position="165"/>
        <end position="198"/>
    </location>
</feature>
<keyword evidence="3" id="KW-1185">Reference proteome</keyword>
<evidence type="ECO:0000313" key="3">
    <source>
        <dbReference type="Proteomes" id="UP000780801"/>
    </source>
</evidence>
<dbReference type="OrthoDB" id="2417936at2759"/>
<dbReference type="EMBL" id="JAABOA010001559">
    <property type="protein sequence ID" value="KAF9581313.1"/>
    <property type="molecule type" value="Genomic_DNA"/>
</dbReference>
<comment type="caution">
    <text evidence="2">The sequence shown here is derived from an EMBL/GenBank/DDBJ whole genome shotgun (WGS) entry which is preliminary data.</text>
</comment>
<dbReference type="Proteomes" id="UP000780801">
    <property type="component" value="Unassembled WGS sequence"/>
</dbReference>
<protein>
    <submittedName>
        <fullName evidence="2">Uncharacterized protein</fullName>
    </submittedName>
</protein>